<dbReference type="AlphaFoldDB" id="A0AA39LMC3"/>
<organism evidence="2 3">
    <name type="scientific">Steinernema hermaphroditum</name>
    <dbReference type="NCBI Taxonomy" id="289476"/>
    <lineage>
        <taxon>Eukaryota</taxon>
        <taxon>Metazoa</taxon>
        <taxon>Ecdysozoa</taxon>
        <taxon>Nematoda</taxon>
        <taxon>Chromadorea</taxon>
        <taxon>Rhabditida</taxon>
        <taxon>Tylenchina</taxon>
        <taxon>Panagrolaimomorpha</taxon>
        <taxon>Strongyloidoidea</taxon>
        <taxon>Steinernematidae</taxon>
        <taxon>Steinernema</taxon>
    </lineage>
</organism>
<evidence type="ECO:0000256" key="1">
    <source>
        <dbReference type="SAM" id="MobiDB-lite"/>
    </source>
</evidence>
<sequence>MSKKRNDQYNSLESAIKTKDMGAVKMALHPLLDEIQGSHNNALDTAVKDLASTVYSEVIFETALFAKELLALVCEKKMTVKSQKELLEIHGRAVSIAMKRAVATVHTAEAQSVQGDEKKNSGVAFERQPSSARSSRKRPFEASPEGQPPVARKRRSCINPPGEPEPKMVTNAESASRRQSRRSIIQQNRAPPCQANESPAPAPARRGRSVIRTRTPPPKEQEIEIAPVNTEASTGTYIPRRRSTLRNRQQQESVSVPPVQTQKMATVPRAQQAPAPKEVSLPIRRSANERPRTRSILRNSVLPRDTNQPARPRSRSQVGSSTTHNPVPMTKDAEDAHRKVRNQINEAREAERQRRLNLEAAAALPNVRRRRSMLRTHRSEREIEEVSIQQRKNTKVA</sequence>
<dbReference type="EMBL" id="JAUCMV010000004">
    <property type="protein sequence ID" value="KAK0403036.1"/>
    <property type="molecule type" value="Genomic_DNA"/>
</dbReference>
<feature type="compositionally biased region" description="Low complexity" evidence="1">
    <location>
        <begin position="250"/>
        <end position="262"/>
    </location>
</feature>
<proteinExistence type="predicted"/>
<feature type="compositionally biased region" description="Basic residues" evidence="1">
    <location>
        <begin position="367"/>
        <end position="378"/>
    </location>
</feature>
<evidence type="ECO:0000313" key="3">
    <source>
        <dbReference type="Proteomes" id="UP001175271"/>
    </source>
</evidence>
<evidence type="ECO:0000313" key="2">
    <source>
        <dbReference type="EMBL" id="KAK0403036.1"/>
    </source>
</evidence>
<keyword evidence="3" id="KW-1185">Reference proteome</keyword>
<feature type="region of interest" description="Disordered" evidence="1">
    <location>
        <begin position="365"/>
        <end position="397"/>
    </location>
</feature>
<dbReference type="Proteomes" id="UP001175271">
    <property type="component" value="Unassembled WGS sequence"/>
</dbReference>
<protein>
    <submittedName>
        <fullName evidence="2">Uncharacterized protein</fullName>
    </submittedName>
</protein>
<feature type="compositionally biased region" description="Polar residues" evidence="1">
    <location>
        <begin position="305"/>
        <end position="325"/>
    </location>
</feature>
<gene>
    <name evidence="2" type="ORF">QR680_016685</name>
</gene>
<feature type="region of interest" description="Disordered" evidence="1">
    <location>
        <begin position="108"/>
        <end position="336"/>
    </location>
</feature>
<accession>A0AA39LMC3</accession>
<name>A0AA39LMC3_9BILA</name>
<comment type="caution">
    <text evidence="2">The sequence shown here is derived from an EMBL/GenBank/DDBJ whole genome shotgun (WGS) entry which is preliminary data.</text>
</comment>
<reference evidence="2" key="1">
    <citation type="submission" date="2023-06" db="EMBL/GenBank/DDBJ databases">
        <title>Genomic analysis of the entomopathogenic nematode Steinernema hermaphroditum.</title>
        <authorList>
            <person name="Schwarz E.M."/>
            <person name="Heppert J.K."/>
            <person name="Baniya A."/>
            <person name="Schwartz H.T."/>
            <person name="Tan C.-H."/>
            <person name="Antoshechkin I."/>
            <person name="Sternberg P.W."/>
            <person name="Goodrich-Blair H."/>
            <person name="Dillman A.R."/>
        </authorList>
    </citation>
    <scope>NUCLEOTIDE SEQUENCE</scope>
    <source>
        <strain evidence="2">PS9179</strain>
        <tissue evidence="2">Whole animal</tissue>
    </source>
</reference>